<evidence type="ECO:0000313" key="4">
    <source>
        <dbReference type="Proteomes" id="UP000826462"/>
    </source>
</evidence>
<evidence type="ECO:0000256" key="2">
    <source>
        <dbReference type="SAM" id="SignalP"/>
    </source>
</evidence>
<name>A0ABX8UMP6_9BURK</name>
<evidence type="ECO:0000313" key="3">
    <source>
        <dbReference type="EMBL" id="QYD70001.1"/>
    </source>
</evidence>
<dbReference type="RefSeq" id="WP_219799331.1">
    <property type="nucleotide sequence ID" value="NZ_CP080095.1"/>
</dbReference>
<feature type="compositionally biased region" description="Low complexity" evidence="1">
    <location>
        <begin position="302"/>
        <end position="319"/>
    </location>
</feature>
<keyword evidence="4" id="KW-1185">Reference proteome</keyword>
<proteinExistence type="predicted"/>
<feature type="region of interest" description="Disordered" evidence="1">
    <location>
        <begin position="178"/>
        <end position="322"/>
    </location>
</feature>
<feature type="region of interest" description="Disordered" evidence="1">
    <location>
        <begin position="116"/>
        <end position="135"/>
    </location>
</feature>
<accession>A0ABX8UMP6</accession>
<feature type="compositionally biased region" description="Low complexity" evidence="1">
    <location>
        <begin position="196"/>
        <end position="207"/>
    </location>
</feature>
<evidence type="ECO:0000256" key="1">
    <source>
        <dbReference type="SAM" id="MobiDB-lite"/>
    </source>
</evidence>
<dbReference type="EMBL" id="CP080095">
    <property type="protein sequence ID" value="QYD70001.1"/>
    <property type="molecule type" value="Genomic_DNA"/>
</dbReference>
<feature type="compositionally biased region" description="Polar residues" evidence="1">
    <location>
        <begin position="220"/>
        <end position="230"/>
    </location>
</feature>
<sequence length="526" mass="52815">MKLKRTLIAAAVLAAASGSVFAGQLKNPYLFNATMVGEQIGIEGFVRLFGCVSVSSTAGAVVHNTQNVYVHASLAPQAQSYMRGALTTRVNNATNSVVGTGTNTVWANSSFSTSESHASSHMSSSEHKANSTTTVSTSSNYAYANQAKASASSEYHQSSDSGHASNSASSFDAGISLGDNSKHSSSQSGSFNGKFSQGASASTSYSSHGKNWGGSKEHSTSVSENSQAHANGSYDKNHMSSASDSYNANASGHLNTSHSDTESQHKNASQSWSAQASNSGSGNKSASATVTFAHNDSKSSSESHSGSSSFSTSSSASKSWGYNVNDTLKTVDEKTTGSVTQYVNTQAPGTLNAGTGSNAASGVSGNLGINIAEGIDNAQSNDVALASVDVGNVFGNAQIFNSQGSGGSAKINNFNLNASVGDGSLSHVTGNVGVNVASGIGNVQNNSLAGAVTTTNAGTAMTTAMVATDENSQTANMAVRGQFQGTAMLGANALAGASGNIGVNIAGGAGNLQHNGLAIAALNSGH</sequence>
<protein>
    <recommendedName>
        <fullName evidence="5">Cell wall anchor protein</fullName>
    </recommendedName>
</protein>
<feature type="signal peptide" evidence="2">
    <location>
        <begin position="1"/>
        <end position="22"/>
    </location>
</feature>
<feature type="compositionally biased region" description="Polar residues" evidence="1">
    <location>
        <begin position="183"/>
        <end position="195"/>
    </location>
</feature>
<feature type="compositionally biased region" description="Low complexity" evidence="1">
    <location>
        <begin position="240"/>
        <end position="251"/>
    </location>
</feature>
<evidence type="ECO:0008006" key="5">
    <source>
        <dbReference type="Google" id="ProtNLM"/>
    </source>
</evidence>
<reference evidence="3 4" key="1">
    <citation type="submission" date="2021-07" db="EMBL/GenBank/DDBJ databases">
        <title>Paraburkholderia edwinii protects Aspergillus sp. from phenazines by acting as a toxin sponge.</title>
        <authorList>
            <person name="Dahlstrom K.M."/>
            <person name="Newman D.K."/>
        </authorList>
    </citation>
    <scope>NUCLEOTIDE SEQUENCE [LARGE SCALE GENOMIC DNA]</scope>
    <source>
        <strain evidence="3 4">Pe01</strain>
    </source>
</reference>
<dbReference type="Proteomes" id="UP000826462">
    <property type="component" value="Chromosome 1"/>
</dbReference>
<organism evidence="3 4">
    <name type="scientific">Paraburkholderia edwinii</name>
    <dbReference type="NCBI Taxonomy" id="2861782"/>
    <lineage>
        <taxon>Bacteria</taxon>
        <taxon>Pseudomonadati</taxon>
        <taxon>Pseudomonadota</taxon>
        <taxon>Betaproteobacteria</taxon>
        <taxon>Burkholderiales</taxon>
        <taxon>Burkholderiaceae</taxon>
        <taxon>Paraburkholderia</taxon>
    </lineage>
</organism>
<feature type="chain" id="PRO_5045502407" description="Cell wall anchor protein" evidence="2">
    <location>
        <begin position="23"/>
        <end position="526"/>
    </location>
</feature>
<gene>
    <name evidence="3" type="ORF">KZJ38_06650</name>
</gene>
<keyword evidence="2" id="KW-0732">Signal</keyword>
<feature type="compositionally biased region" description="Low complexity" evidence="1">
    <location>
        <begin position="266"/>
        <end position="288"/>
    </location>
</feature>